<gene>
    <name evidence="3" type="ORF">I206_00385</name>
</gene>
<feature type="compositionally biased region" description="Polar residues" evidence="1">
    <location>
        <begin position="85"/>
        <end position="106"/>
    </location>
</feature>
<organism evidence="3">
    <name type="scientific">Kwoniella pini CBS 10737</name>
    <dbReference type="NCBI Taxonomy" id="1296096"/>
    <lineage>
        <taxon>Eukaryota</taxon>
        <taxon>Fungi</taxon>
        <taxon>Dikarya</taxon>
        <taxon>Basidiomycota</taxon>
        <taxon>Agaricomycotina</taxon>
        <taxon>Tremellomycetes</taxon>
        <taxon>Tremellales</taxon>
        <taxon>Cryptococcaceae</taxon>
        <taxon>Kwoniella</taxon>
    </lineage>
</organism>
<dbReference type="InterPro" id="IPR003323">
    <property type="entry name" value="OTU_dom"/>
</dbReference>
<accession>A0A1B9ICC8</accession>
<dbReference type="SUPFAM" id="SSF54001">
    <property type="entry name" value="Cysteine proteinases"/>
    <property type="match status" value="1"/>
</dbReference>
<dbReference type="Pfam" id="PF02338">
    <property type="entry name" value="OTU"/>
    <property type="match status" value="1"/>
</dbReference>
<evidence type="ECO:0000259" key="2">
    <source>
        <dbReference type="PROSITE" id="PS50802"/>
    </source>
</evidence>
<name>A0A1B9ICC8_9TREE</name>
<dbReference type="PANTHER" id="PTHR12419">
    <property type="entry name" value="OTU DOMAIN CONTAINING PROTEIN"/>
    <property type="match status" value="1"/>
</dbReference>
<dbReference type="GO" id="GO:0004843">
    <property type="term" value="F:cysteine-type deubiquitinase activity"/>
    <property type="evidence" value="ECO:0007669"/>
    <property type="project" value="TreeGrafter"/>
</dbReference>
<dbReference type="PANTHER" id="PTHR12419:SF10">
    <property type="entry name" value="DEUBIQUITINASE OTUD6B"/>
    <property type="match status" value="1"/>
</dbReference>
<feature type="region of interest" description="Disordered" evidence="1">
    <location>
        <begin position="1"/>
        <end position="183"/>
    </location>
</feature>
<evidence type="ECO:0000256" key="1">
    <source>
        <dbReference type="SAM" id="MobiDB-lite"/>
    </source>
</evidence>
<dbReference type="EMBL" id="KI894007">
    <property type="protein sequence ID" value="OCF53084.1"/>
    <property type="molecule type" value="Genomic_DNA"/>
</dbReference>
<dbReference type="AlphaFoldDB" id="A0A1B9ICC8"/>
<reference evidence="3" key="2">
    <citation type="submission" date="2016-07" db="EMBL/GenBank/DDBJ databases">
        <title>Evolution of pathogenesis and genome organization in the Tremellales.</title>
        <authorList>
            <person name="Cuomo C."/>
            <person name="Litvintseva A."/>
            <person name="Heitman J."/>
            <person name="Chen Y."/>
            <person name="Sun S."/>
            <person name="Springer D."/>
            <person name="Dromer F."/>
            <person name="Young S."/>
            <person name="Zeng Q."/>
            <person name="Chapman S."/>
            <person name="Gujja S."/>
            <person name="Saif S."/>
            <person name="Birren B."/>
        </authorList>
    </citation>
    <scope>NUCLEOTIDE SEQUENCE</scope>
    <source>
        <strain evidence="3">CBS 10737</strain>
    </source>
</reference>
<feature type="compositionally biased region" description="Basic and acidic residues" evidence="1">
    <location>
        <begin position="158"/>
        <end position="169"/>
    </location>
</feature>
<feature type="compositionally biased region" description="Low complexity" evidence="1">
    <location>
        <begin position="14"/>
        <end position="50"/>
    </location>
</feature>
<dbReference type="Gene3D" id="3.90.70.80">
    <property type="match status" value="1"/>
</dbReference>
<sequence>MPGSKRRALKKFLSPNSEPVSPPSSSAISPIQSNENSSNSLSQMISSNSNEGLPPPALPLSQEEIQEDLILENMAAREKEIGHASSPSGLTISPSQTISNGALQSKSSSQLSSIQPSSLPPPPISTTIPSPPPPSGGLYNNPFGMGNGGGKKKKSSRQKFEERQARKTEALLNSAPPDDPNWNAQLEKERLEEIQVISDACTSLGREIYEISPDGHCMFSAIAHQLAEIGILPSKDSENYTVTRRAAAEFIFAHPDDFMPFLPSITGEDSAGATDDGVITPEGFKKYCQLVAETGEWGGEPEIQALSRRFDVPIHVFQRGPPTVVSHGSSGDAFGGAMTPEQSMAAGDKVVRISYHKRMYGLGESEKGMRIPRNGQKLFIRKEVYAYKIS</sequence>
<feature type="compositionally biased region" description="Pro residues" evidence="1">
    <location>
        <begin position="118"/>
        <end position="135"/>
    </location>
</feature>
<dbReference type="FunFam" id="3.90.70.80:FF:000025">
    <property type="entry name" value="Unplaced genomic scaffold supercont1.1, whole genome shotgun sequence"/>
    <property type="match status" value="1"/>
</dbReference>
<protein>
    <recommendedName>
        <fullName evidence="2">OTU domain-containing protein</fullName>
    </recommendedName>
</protein>
<reference evidence="3" key="1">
    <citation type="submission" date="2013-07" db="EMBL/GenBank/DDBJ databases">
        <title>The Genome Sequence of Cryptococcus pinus CBS10737.</title>
        <authorList>
            <consortium name="The Broad Institute Genome Sequencing Platform"/>
            <person name="Cuomo C."/>
            <person name="Litvintseva A."/>
            <person name="Chen Y."/>
            <person name="Heitman J."/>
            <person name="Sun S."/>
            <person name="Springer D."/>
            <person name="Dromer F."/>
            <person name="Young S.K."/>
            <person name="Zeng Q."/>
            <person name="Gargeya S."/>
            <person name="Fitzgerald M."/>
            <person name="Abouelleil A."/>
            <person name="Alvarado L."/>
            <person name="Berlin A.M."/>
            <person name="Chapman S.B."/>
            <person name="Dewar J."/>
            <person name="Goldberg J."/>
            <person name="Griggs A."/>
            <person name="Gujja S."/>
            <person name="Hansen M."/>
            <person name="Howarth C."/>
            <person name="Imamovic A."/>
            <person name="Larimer J."/>
            <person name="McCowan C."/>
            <person name="Murphy C."/>
            <person name="Pearson M."/>
            <person name="Priest M."/>
            <person name="Roberts A."/>
            <person name="Saif S."/>
            <person name="Shea T."/>
            <person name="Sykes S."/>
            <person name="Wortman J."/>
            <person name="Nusbaum C."/>
            <person name="Birren B."/>
        </authorList>
    </citation>
    <scope>NUCLEOTIDE SEQUENCE [LARGE SCALE GENOMIC DNA]</scope>
    <source>
        <strain evidence="3">CBS 10737</strain>
    </source>
</reference>
<proteinExistence type="predicted"/>
<feature type="domain" description="OTU" evidence="2">
    <location>
        <begin position="206"/>
        <end position="340"/>
    </location>
</feature>
<dbReference type="InterPro" id="IPR038765">
    <property type="entry name" value="Papain-like_cys_pep_sf"/>
</dbReference>
<dbReference type="GO" id="GO:0016579">
    <property type="term" value="P:protein deubiquitination"/>
    <property type="evidence" value="ECO:0007669"/>
    <property type="project" value="TreeGrafter"/>
</dbReference>
<dbReference type="STRING" id="1296096.A0A1B9ICC8"/>
<feature type="compositionally biased region" description="Basic residues" evidence="1">
    <location>
        <begin position="1"/>
        <end position="10"/>
    </location>
</feature>
<dbReference type="OrthoDB" id="415023at2759"/>
<dbReference type="PROSITE" id="PS50802">
    <property type="entry name" value="OTU"/>
    <property type="match status" value="1"/>
</dbReference>
<evidence type="ECO:0000313" key="3">
    <source>
        <dbReference type="EMBL" id="OCF53084.1"/>
    </source>
</evidence>
<dbReference type="InterPro" id="IPR050704">
    <property type="entry name" value="Peptidase_C85-like"/>
</dbReference>
<feature type="compositionally biased region" description="Low complexity" evidence="1">
    <location>
        <begin position="107"/>
        <end position="117"/>
    </location>
</feature>
<dbReference type="CDD" id="cd22748">
    <property type="entry name" value="OTU_OTUD6-like"/>
    <property type="match status" value="1"/>
</dbReference>